<evidence type="ECO:0000313" key="3">
    <source>
        <dbReference type="Proteomes" id="UP000216354"/>
    </source>
</evidence>
<dbReference type="EMBL" id="NEVR01000002">
    <property type="protein sequence ID" value="OZI65939.1"/>
    <property type="molecule type" value="Genomic_DNA"/>
</dbReference>
<sequence length="109" mass="11753">MRFFLYAGCALIAQLLAVAPALALEIQLPAETAMLRPGAAKGTEATALCMMCHSVDYLSTQPPMPRGFWQAEVSKMVRTYGAPIPADQIPLIVEYLDSAYPPARPAASR</sequence>
<organism evidence="2 3">
    <name type="scientific">Bordetella genomosp. 1</name>
    <dbReference type="NCBI Taxonomy" id="1395607"/>
    <lineage>
        <taxon>Bacteria</taxon>
        <taxon>Pseudomonadati</taxon>
        <taxon>Pseudomonadota</taxon>
        <taxon>Betaproteobacteria</taxon>
        <taxon>Burkholderiales</taxon>
        <taxon>Alcaligenaceae</taxon>
        <taxon>Bordetella</taxon>
    </lineage>
</organism>
<dbReference type="InterPro" id="IPR036909">
    <property type="entry name" value="Cyt_c-like_dom_sf"/>
</dbReference>
<evidence type="ECO:0000256" key="1">
    <source>
        <dbReference type="SAM" id="SignalP"/>
    </source>
</evidence>
<reference evidence="2 3" key="1">
    <citation type="submission" date="2017-05" db="EMBL/GenBank/DDBJ databases">
        <title>Complete and WGS of Bordetella genogroups.</title>
        <authorList>
            <person name="Spilker T."/>
            <person name="Lipuma J."/>
        </authorList>
    </citation>
    <scope>NUCLEOTIDE SEQUENCE [LARGE SCALE GENOMIC DNA]</scope>
    <source>
        <strain evidence="2 3">AU9795</strain>
    </source>
</reference>
<protein>
    <submittedName>
        <fullName evidence="2">Sulfite:cytochrome C oxidoreductase subunit B</fullName>
    </submittedName>
</protein>
<keyword evidence="1" id="KW-0732">Signal</keyword>
<dbReference type="Gene3D" id="1.10.760.10">
    <property type="entry name" value="Cytochrome c-like domain"/>
    <property type="match status" value="1"/>
</dbReference>
<name>A0ABX4F2Y9_9BORD</name>
<comment type="caution">
    <text evidence="2">The sequence shown here is derived from an EMBL/GenBank/DDBJ whole genome shotgun (WGS) entry which is preliminary data.</text>
</comment>
<dbReference type="Proteomes" id="UP000216354">
    <property type="component" value="Unassembled WGS sequence"/>
</dbReference>
<dbReference type="RefSeq" id="WP_094831730.1">
    <property type="nucleotide sequence ID" value="NZ_NEVR01000002.1"/>
</dbReference>
<keyword evidence="3" id="KW-1185">Reference proteome</keyword>
<feature type="chain" id="PRO_5047544961" evidence="1">
    <location>
        <begin position="24"/>
        <end position="109"/>
    </location>
</feature>
<gene>
    <name evidence="2" type="ORF">CAL27_13205</name>
</gene>
<dbReference type="SUPFAM" id="SSF46626">
    <property type="entry name" value="Cytochrome c"/>
    <property type="match status" value="1"/>
</dbReference>
<accession>A0ABX4F2Y9</accession>
<feature type="signal peptide" evidence="1">
    <location>
        <begin position="1"/>
        <end position="23"/>
    </location>
</feature>
<proteinExistence type="predicted"/>
<evidence type="ECO:0000313" key="2">
    <source>
        <dbReference type="EMBL" id="OZI65939.1"/>
    </source>
</evidence>